<keyword evidence="4" id="KW-0238">DNA-binding</keyword>
<evidence type="ECO:0000313" key="7">
    <source>
        <dbReference type="Proteomes" id="UP000306575"/>
    </source>
</evidence>
<proteinExistence type="inferred from homology"/>
<name>A0A4U7MWF5_9RHOB</name>
<evidence type="ECO:0000313" key="6">
    <source>
        <dbReference type="EMBL" id="TKZ17479.1"/>
    </source>
</evidence>
<evidence type="ECO:0000256" key="5">
    <source>
        <dbReference type="ARBA" id="ARBA00023172"/>
    </source>
</evidence>
<keyword evidence="5" id="KW-0233">DNA recombination</keyword>
<comment type="caution">
    <text evidence="6">The sequence shown here is derived from an EMBL/GenBank/DDBJ whole genome shotgun (WGS) entry which is preliminary data.</text>
</comment>
<accession>A0A4U7MWF5</accession>
<comment type="similarity">
    <text evidence="2">Belongs to the transposase mutator family.</text>
</comment>
<keyword evidence="3" id="KW-0815">Transposition</keyword>
<dbReference type="Pfam" id="PF00872">
    <property type="entry name" value="Transposase_mut"/>
    <property type="match status" value="1"/>
</dbReference>
<evidence type="ECO:0008006" key="8">
    <source>
        <dbReference type="Google" id="ProtNLM"/>
    </source>
</evidence>
<sequence>MRADSYERALDTKAGAVKLKMPNLRKQTFETTIIARYQRRGSAYQDVSGGASLRAWETSQRLCGGRLSVPARFAA</sequence>
<dbReference type="EMBL" id="SULI01000021">
    <property type="protein sequence ID" value="TKZ17479.1"/>
    <property type="molecule type" value="Genomic_DNA"/>
</dbReference>
<dbReference type="GO" id="GO:0006313">
    <property type="term" value="P:DNA transposition"/>
    <property type="evidence" value="ECO:0007669"/>
    <property type="project" value="InterPro"/>
</dbReference>
<keyword evidence="7" id="KW-1185">Reference proteome</keyword>
<comment type="function">
    <text evidence="1">Required for the transposition of the insertion element.</text>
</comment>
<dbReference type="GO" id="GO:0004803">
    <property type="term" value="F:transposase activity"/>
    <property type="evidence" value="ECO:0007669"/>
    <property type="project" value="InterPro"/>
</dbReference>
<dbReference type="RefSeq" id="WP_138017010.1">
    <property type="nucleotide sequence ID" value="NZ_SULI01000021.1"/>
</dbReference>
<evidence type="ECO:0000256" key="3">
    <source>
        <dbReference type="ARBA" id="ARBA00022578"/>
    </source>
</evidence>
<protein>
    <recommendedName>
        <fullName evidence="8">Transposase</fullName>
    </recommendedName>
</protein>
<evidence type="ECO:0000256" key="4">
    <source>
        <dbReference type="ARBA" id="ARBA00023125"/>
    </source>
</evidence>
<dbReference type="AlphaFoldDB" id="A0A4U7MWF5"/>
<dbReference type="Proteomes" id="UP000306575">
    <property type="component" value="Unassembled WGS sequence"/>
</dbReference>
<dbReference type="InterPro" id="IPR001207">
    <property type="entry name" value="Transposase_mutator"/>
</dbReference>
<organism evidence="6 7">
    <name type="scientific">Shimia litoralis</name>
    <dbReference type="NCBI Taxonomy" id="420403"/>
    <lineage>
        <taxon>Bacteria</taxon>
        <taxon>Pseudomonadati</taxon>
        <taxon>Pseudomonadota</taxon>
        <taxon>Alphaproteobacteria</taxon>
        <taxon>Rhodobacterales</taxon>
        <taxon>Roseobacteraceae</taxon>
    </lineage>
</organism>
<evidence type="ECO:0000256" key="2">
    <source>
        <dbReference type="ARBA" id="ARBA00010961"/>
    </source>
</evidence>
<dbReference type="GO" id="GO:0003677">
    <property type="term" value="F:DNA binding"/>
    <property type="evidence" value="ECO:0007669"/>
    <property type="project" value="UniProtKB-KW"/>
</dbReference>
<reference evidence="6 7" key="1">
    <citation type="submission" date="2019-04" db="EMBL/GenBank/DDBJ databases">
        <title>Genome sequence of Pelagicola litoralis CL-ES2.</title>
        <authorList>
            <person name="Cao J."/>
        </authorList>
    </citation>
    <scope>NUCLEOTIDE SEQUENCE [LARGE SCALE GENOMIC DNA]</scope>
    <source>
        <strain evidence="6 7">CL-ES2</strain>
    </source>
</reference>
<dbReference type="OrthoDB" id="9793302at2"/>
<evidence type="ECO:0000256" key="1">
    <source>
        <dbReference type="ARBA" id="ARBA00002190"/>
    </source>
</evidence>
<gene>
    <name evidence="6" type="ORF">FAP39_13985</name>
</gene>